<dbReference type="RefSeq" id="XP_005769603.1">
    <property type="nucleotide sequence ID" value="XM_005769546.1"/>
</dbReference>
<dbReference type="EnsemblProtists" id="EOD08355">
    <property type="protein sequence ID" value="EOD08355"/>
    <property type="gene ID" value="EMIHUDRAFT_68198"/>
</dbReference>
<dbReference type="EnsemblProtists" id="EOD17174">
    <property type="protein sequence ID" value="EOD17174"/>
    <property type="gene ID" value="EMIHUDRAFT_78477"/>
</dbReference>
<dbReference type="GeneID" id="17254504"/>
<dbReference type="GO" id="GO:0005992">
    <property type="term" value="P:trehalose biosynthetic process"/>
    <property type="evidence" value="ECO:0007669"/>
    <property type="project" value="InterPro"/>
</dbReference>
<proteinExistence type="inferred from homology"/>
<evidence type="ECO:0000313" key="7">
    <source>
        <dbReference type="Proteomes" id="UP000013827"/>
    </source>
</evidence>
<reference evidence="6" key="2">
    <citation type="submission" date="2024-10" db="UniProtKB">
        <authorList>
            <consortium name="EnsemblProtists"/>
        </authorList>
    </citation>
    <scope>IDENTIFICATION</scope>
</reference>
<dbReference type="Gene3D" id="3.40.50.1000">
    <property type="entry name" value="HAD superfamily/HAD-like"/>
    <property type="match status" value="1"/>
</dbReference>
<dbReference type="Gene3D" id="3.30.70.1020">
    <property type="entry name" value="Trehalose-6-phosphate phosphatase related protein, domain 2"/>
    <property type="match status" value="1"/>
</dbReference>
<evidence type="ECO:0000256" key="5">
    <source>
        <dbReference type="RuleBase" id="RU361117"/>
    </source>
</evidence>
<dbReference type="AlphaFoldDB" id="A0A0D3IAS0"/>
<dbReference type="InterPro" id="IPR044651">
    <property type="entry name" value="OTSB-like"/>
</dbReference>
<dbReference type="InterPro" id="IPR023214">
    <property type="entry name" value="HAD_sf"/>
</dbReference>
<evidence type="ECO:0000256" key="1">
    <source>
        <dbReference type="ARBA" id="ARBA00000500"/>
    </source>
</evidence>
<dbReference type="PANTHER" id="PTHR43768">
    <property type="entry name" value="TREHALOSE 6-PHOSPHATE PHOSPHATASE"/>
    <property type="match status" value="1"/>
</dbReference>
<evidence type="ECO:0000256" key="2">
    <source>
        <dbReference type="ARBA" id="ARBA00005199"/>
    </source>
</evidence>
<comment type="cofactor">
    <cofactor evidence="5">
        <name>a divalent metal cation</name>
        <dbReference type="ChEBI" id="CHEBI:60240"/>
    </cofactor>
</comment>
<comment type="pathway">
    <text evidence="2 5">Glycan biosynthesis; trehalose biosynthesis.</text>
</comment>
<name>A0A0D3IAS0_EMIH1</name>
<dbReference type="InterPro" id="IPR006379">
    <property type="entry name" value="HAD-SF_hydro_IIB"/>
</dbReference>
<dbReference type="HOGENOM" id="CLU_037265_4_1_1"/>
<dbReference type="InterPro" id="IPR003337">
    <property type="entry name" value="Trehalose_PPase"/>
</dbReference>
<evidence type="ECO:0000256" key="4">
    <source>
        <dbReference type="ARBA" id="ARBA00022801"/>
    </source>
</evidence>
<dbReference type="KEGG" id="ehx:EMIHUDRAFT_78477"/>
<dbReference type="SUPFAM" id="SSF56784">
    <property type="entry name" value="HAD-like"/>
    <property type="match status" value="1"/>
</dbReference>
<dbReference type="STRING" id="2903.R1E8D6"/>
<dbReference type="RefSeq" id="XP_005760784.1">
    <property type="nucleotide sequence ID" value="XM_005760727.1"/>
</dbReference>
<protein>
    <recommendedName>
        <fullName evidence="5">Trehalose 6-phosphate phosphatase</fullName>
        <ecNumber evidence="5">3.1.3.12</ecNumber>
    </recommendedName>
</protein>
<dbReference type="GO" id="GO:0004805">
    <property type="term" value="F:trehalose-phosphatase activity"/>
    <property type="evidence" value="ECO:0007669"/>
    <property type="project" value="UniProtKB-EC"/>
</dbReference>
<dbReference type="InterPro" id="IPR036412">
    <property type="entry name" value="HAD-like_sf"/>
</dbReference>
<dbReference type="UniPathway" id="UPA00299"/>
<dbReference type="eggNOG" id="KOG1050">
    <property type="taxonomic scope" value="Eukaryota"/>
</dbReference>
<dbReference type="OMA" id="FQAANEF"/>
<dbReference type="NCBIfam" id="TIGR00685">
    <property type="entry name" value="T6PP"/>
    <property type="match status" value="1"/>
</dbReference>
<keyword evidence="7" id="KW-1185">Reference proteome</keyword>
<organism evidence="6 7">
    <name type="scientific">Emiliania huxleyi (strain CCMP1516)</name>
    <dbReference type="NCBI Taxonomy" id="280463"/>
    <lineage>
        <taxon>Eukaryota</taxon>
        <taxon>Haptista</taxon>
        <taxon>Haptophyta</taxon>
        <taxon>Prymnesiophyceae</taxon>
        <taxon>Isochrysidales</taxon>
        <taxon>Noelaerhabdaceae</taxon>
        <taxon>Emiliania</taxon>
    </lineage>
</organism>
<sequence length="274" mass="29728">MERAQLLRIQSRLKRCLTPAFCLDYDGTLAPIVTNPAAARLPDGVAALLQQLSDRHPTAIVSGRAVEKLQAGRGAWVDVPGVYYAGSHGFEIRGPNGSQLNYTVAAQLLPEVRRALEVLHAKLAPIPGVQIEDNKFVASVHTRNVSAADLPAVDAVVNGLLEEQPLLTRTAGIHVIEVRPQIHWHKGKAMGWLIKCMCEMLGLPSGADSRKATAMPIFIGDDVSDEDAFAELRGGRGIPIVVRAEAPLRRSTAAELWLRDPQQVAEFLAMFLNS</sequence>
<dbReference type="Proteomes" id="UP000013827">
    <property type="component" value="Unassembled WGS sequence"/>
</dbReference>
<evidence type="ECO:0000256" key="3">
    <source>
        <dbReference type="ARBA" id="ARBA00008770"/>
    </source>
</evidence>
<keyword evidence="4 5" id="KW-0378">Hydrolase</keyword>
<comment type="catalytic activity">
    <reaction evidence="1 5">
        <text>alpha,alpha-trehalose 6-phosphate + H2O = alpha,alpha-trehalose + phosphate</text>
        <dbReference type="Rhea" id="RHEA:23420"/>
        <dbReference type="ChEBI" id="CHEBI:15377"/>
        <dbReference type="ChEBI" id="CHEBI:16551"/>
        <dbReference type="ChEBI" id="CHEBI:43474"/>
        <dbReference type="ChEBI" id="CHEBI:58429"/>
        <dbReference type="EC" id="3.1.3.12"/>
    </reaction>
</comment>
<comment type="function">
    <text evidence="5">Removes the phosphate from trehalose 6-phosphate to produce free trehalose.</text>
</comment>
<dbReference type="PaxDb" id="2903-EOD08355"/>
<dbReference type="PANTHER" id="PTHR43768:SF3">
    <property type="entry name" value="TREHALOSE 6-PHOSPHATE PHOSPHATASE"/>
    <property type="match status" value="1"/>
</dbReference>
<accession>A0A0D3IAS0</accession>
<comment type="similarity">
    <text evidence="3 5">Belongs to the trehalose phosphatase family.</text>
</comment>
<dbReference type="NCBIfam" id="TIGR01484">
    <property type="entry name" value="HAD-SF-IIB"/>
    <property type="match status" value="1"/>
</dbReference>
<dbReference type="GeneID" id="17263324"/>
<evidence type="ECO:0000313" key="6">
    <source>
        <dbReference type="EnsemblProtists" id="EOD08355"/>
    </source>
</evidence>
<reference evidence="7" key="1">
    <citation type="journal article" date="2013" name="Nature">
        <title>Pan genome of the phytoplankton Emiliania underpins its global distribution.</title>
        <authorList>
            <person name="Read B.A."/>
            <person name="Kegel J."/>
            <person name="Klute M.J."/>
            <person name="Kuo A."/>
            <person name="Lefebvre S.C."/>
            <person name="Maumus F."/>
            <person name="Mayer C."/>
            <person name="Miller J."/>
            <person name="Monier A."/>
            <person name="Salamov A."/>
            <person name="Young J."/>
            <person name="Aguilar M."/>
            <person name="Claverie J.M."/>
            <person name="Frickenhaus S."/>
            <person name="Gonzalez K."/>
            <person name="Herman E.K."/>
            <person name="Lin Y.C."/>
            <person name="Napier J."/>
            <person name="Ogata H."/>
            <person name="Sarno A.F."/>
            <person name="Shmutz J."/>
            <person name="Schroeder D."/>
            <person name="de Vargas C."/>
            <person name="Verret F."/>
            <person name="von Dassow P."/>
            <person name="Valentin K."/>
            <person name="Van de Peer Y."/>
            <person name="Wheeler G."/>
            <person name="Dacks J.B."/>
            <person name="Delwiche C.F."/>
            <person name="Dyhrman S.T."/>
            <person name="Glockner G."/>
            <person name="John U."/>
            <person name="Richards T."/>
            <person name="Worden A.Z."/>
            <person name="Zhang X."/>
            <person name="Grigoriev I.V."/>
            <person name="Allen A.E."/>
            <person name="Bidle K."/>
            <person name="Borodovsky M."/>
            <person name="Bowler C."/>
            <person name="Brownlee C."/>
            <person name="Cock J.M."/>
            <person name="Elias M."/>
            <person name="Gladyshev V.N."/>
            <person name="Groth M."/>
            <person name="Guda C."/>
            <person name="Hadaegh A."/>
            <person name="Iglesias-Rodriguez M.D."/>
            <person name="Jenkins J."/>
            <person name="Jones B.M."/>
            <person name="Lawson T."/>
            <person name="Leese F."/>
            <person name="Lindquist E."/>
            <person name="Lobanov A."/>
            <person name="Lomsadze A."/>
            <person name="Malik S.B."/>
            <person name="Marsh M.E."/>
            <person name="Mackinder L."/>
            <person name="Mock T."/>
            <person name="Mueller-Roeber B."/>
            <person name="Pagarete A."/>
            <person name="Parker M."/>
            <person name="Probert I."/>
            <person name="Quesneville H."/>
            <person name="Raines C."/>
            <person name="Rensing S.A."/>
            <person name="Riano-Pachon D.M."/>
            <person name="Richier S."/>
            <person name="Rokitta S."/>
            <person name="Shiraiwa Y."/>
            <person name="Soanes D.M."/>
            <person name="van der Giezen M."/>
            <person name="Wahlund T.M."/>
            <person name="Williams B."/>
            <person name="Wilson W."/>
            <person name="Wolfe G."/>
            <person name="Wurch L.L."/>
        </authorList>
    </citation>
    <scope>NUCLEOTIDE SEQUENCE</scope>
</reference>
<dbReference type="Pfam" id="PF02358">
    <property type="entry name" value="Trehalose_PPase"/>
    <property type="match status" value="1"/>
</dbReference>
<dbReference type="KEGG" id="ehx:EMIHUDRAFT_68198"/>
<dbReference type="EC" id="3.1.3.12" evidence="5"/>